<gene>
    <name evidence="1" type="ORF">HMPREF9723_00234</name>
</gene>
<reference evidence="1" key="1">
    <citation type="submission" date="2012-01" db="EMBL/GenBank/DDBJ databases">
        <title>The Genome Sequence of Treponema denticola OTK.</title>
        <authorList>
            <consortium name="The Broad Institute Genome Sequencing Platform"/>
            <person name="Earl A."/>
            <person name="Ward D."/>
            <person name="Feldgarden M."/>
            <person name="Gevers D."/>
            <person name="Blanton J.M."/>
            <person name="Fenno C.J."/>
            <person name="Baranova O.V."/>
            <person name="Mathney J."/>
            <person name="Dewhirst F.E."/>
            <person name="Izard J."/>
            <person name="Young S.K."/>
            <person name="Zeng Q."/>
            <person name="Gargeya S."/>
            <person name="Fitzgerald M."/>
            <person name="Haas B."/>
            <person name="Abouelleil A."/>
            <person name="Alvarado L."/>
            <person name="Arachchi H.M."/>
            <person name="Berlin A."/>
            <person name="Chapman S.B."/>
            <person name="Gearin G."/>
            <person name="Goldberg J."/>
            <person name="Griggs A."/>
            <person name="Gujja S."/>
            <person name="Hansen M."/>
            <person name="Heiman D."/>
            <person name="Howarth C."/>
            <person name="Larimer J."/>
            <person name="Lui A."/>
            <person name="MacDonald P.J.P."/>
            <person name="McCowen C."/>
            <person name="Montmayeur A."/>
            <person name="Murphy C."/>
            <person name="Neiman D."/>
            <person name="Pearson M."/>
            <person name="Priest M."/>
            <person name="Roberts A."/>
            <person name="Saif S."/>
            <person name="Shea T."/>
            <person name="Sisk P."/>
            <person name="Stolte C."/>
            <person name="Sykes S."/>
            <person name="Wortman J."/>
            <person name="Nusbaum C."/>
            <person name="Birren B."/>
        </authorList>
    </citation>
    <scope>NUCLEOTIDE SEQUENCE [LARGE SCALE GENOMIC DNA]</scope>
    <source>
        <strain evidence="1">OTK</strain>
    </source>
</reference>
<name>A0A0F6MRZ5_TREDN</name>
<dbReference type="HOGENOM" id="CLU_1618271_0_0_12"/>
<dbReference type="PATRIC" id="fig|999434.4.peg.244"/>
<evidence type="ECO:0000313" key="1">
    <source>
        <dbReference type="EMBL" id="EMB24546.1"/>
    </source>
</evidence>
<dbReference type="Proteomes" id="UP000011701">
    <property type="component" value="Chromosome"/>
</dbReference>
<dbReference type="EMBL" id="AGDY01000002">
    <property type="protein sequence ID" value="EMB24546.1"/>
    <property type="molecule type" value="Genomic_DNA"/>
</dbReference>
<protein>
    <submittedName>
        <fullName evidence="1">Uncharacterized protein</fullName>
    </submittedName>
</protein>
<comment type="caution">
    <text evidence="1">The sequence shown here is derived from an EMBL/GenBank/DDBJ whole genome shotgun (WGS) entry which is preliminary data.</text>
</comment>
<proteinExistence type="predicted"/>
<dbReference type="AlphaFoldDB" id="A0A0F6MRZ5"/>
<organism evidence="1">
    <name type="scientific">Treponema denticola OTK</name>
    <dbReference type="NCBI Taxonomy" id="999434"/>
    <lineage>
        <taxon>Bacteria</taxon>
        <taxon>Pseudomonadati</taxon>
        <taxon>Spirochaetota</taxon>
        <taxon>Spirochaetia</taxon>
        <taxon>Spirochaetales</taxon>
        <taxon>Treponemataceae</taxon>
        <taxon>Treponema</taxon>
    </lineage>
</organism>
<dbReference type="RefSeq" id="WP_002690327.1">
    <property type="nucleotide sequence ID" value="NZ_CM001797.1"/>
</dbReference>
<accession>A0A0F6MRZ5</accession>
<sequence>MFSSIILESVKEYIPNSYIENNEKYDFIVGSKVKKKLVFKIIHNYIFIFSRIKDNDFSLLIHEISEKIKNIKVKVCIIYIHDFDLVEENNKFLFFIKKCKRVNSFIRINSSNGQVYFSANKDLENKICSERYVFLLNEYKFAIKNIWQNELNNFYDICFKIGKK</sequence>